<dbReference type="InterPro" id="IPR038113">
    <property type="entry name" value="MITD1_C_sf"/>
</dbReference>
<evidence type="ECO:0000259" key="1">
    <source>
        <dbReference type="SMART" id="SM00745"/>
    </source>
</evidence>
<dbReference type="PANTHER" id="PTHR21222">
    <property type="entry name" value="MIT DOMAIN-CONTAINING PROTEIN 1"/>
    <property type="match status" value="1"/>
</dbReference>
<dbReference type="Gene3D" id="3.30.870.30">
    <property type="entry name" value="MITD, C-terminal phospholipase D-like domain"/>
    <property type="match status" value="1"/>
</dbReference>
<dbReference type="Pfam" id="PF04212">
    <property type="entry name" value="MIT"/>
    <property type="match status" value="1"/>
</dbReference>
<name>A0A9Q0S3J9_9DIPT</name>
<dbReference type="InterPro" id="IPR052817">
    <property type="entry name" value="MIT_domain_contain_protein1"/>
</dbReference>
<dbReference type="OrthoDB" id="19553at2759"/>
<evidence type="ECO:0000313" key="2">
    <source>
        <dbReference type="EMBL" id="KAJ6642075.1"/>
    </source>
</evidence>
<sequence>MSAVELLQKAVRLDTNGRMLEALKLYQSGIDELLKICKVEEDVAKKARYQDKLREYMTRAEQIKELYKSQISKGQIVDKRHIIENSTGNSYEAIFGKYLKDDVTEISLDEPYIREHYQLINLVKFCELVVLKCRNLRYIHVTTAKDTRDNSEQSKAFASLVKSLKSRSITLNIEFSEHIHDRQIILNNGYVIKIGRGLNYFKPTASRFELGCFDYELRMSI</sequence>
<dbReference type="Proteomes" id="UP001151699">
    <property type="component" value="Chromosome B"/>
</dbReference>
<keyword evidence="3" id="KW-1185">Reference proteome</keyword>
<protein>
    <submittedName>
        <fullName evidence="2">MIT domain-containing protein 1</fullName>
    </submittedName>
</protein>
<organism evidence="2 3">
    <name type="scientific">Pseudolycoriella hygida</name>
    <dbReference type="NCBI Taxonomy" id="35572"/>
    <lineage>
        <taxon>Eukaryota</taxon>
        <taxon>Metazoa</taxon>
        <taxon>Ecdysozoa</taxon>
        <taxon>Arthropoda</taxon>
        <taxon>Hexapoda</taxon>
        <taxon>Insecta</taxon>
        <taxon>Pterygota</taxon>
        <taxon>Neoptera</taxon>
        <taxon>Endopterygota</taxon>
        <taxon>Diptera</taxon>
        <taxon>Nematocera</taxon>
        <taxon>Sciaroidea</taxon>
        <taxon>Sciaridae</taxon>
        <taxon>Pseudolycoriella</taxon>
    </lineage>
</organism>
<proteinExistence type="predicted"/>
<dbReference type="SUPFAM" id="SSF116846">
    <property type="entry name" value="MIT domain"/>
    <property type="match status" value="1"/>
</dbReference>
<dbReference type="InterPro" id="IPR036181">
    <property type="entry name" value="MIT_dom_sf"/>
</dbReference>
<dbReference type="AlphaFoldDB" id="A0A9Q0S3J9"/>
<gene>
    <name evidence="2" type="primary">Mitd1</name>
    <name evidence="2" type="ORF">Bhyg_07021</name>
</gene>
<dbReference type="EMBL" id="WJQU01000002">
    <property type="protein sequence ID" value="KAJ6642075.1"/>
    <property type="molecule type" value="Genomic_DNA"/>
</dbReference>
<comment type="caution">
    <text evidence="2">The sequence shown here is derived from an EMBL/GenBank/DDBJ whole genome shotgun (WGS) entry which is preliminary data.</text>
</comment>
<dbReference type="Gene3D" id="1.20.58.80">
    <property type="entry name" value="Phosphotransferase system, lactose/cellobiose-type IIA subunit"/>
    <property type="match status" value="1"/>
</dbReference>
<dbReference type="PANTHER" id="PTHR21222:SF1">
    <property type="entry name" value="MIT DOMAIN-CONTAINING PROTEIN 1"/>
    <property type="match status" value="1"/>
</dbReference>
<reference evidence="2" key="1">
    <citation type="submission" date="2022-07" db="EMBL/GenBank/DDBJ databases">
        <authorList>
            <person name="Trinca V."/>
            <person name="Uliana J.V.C."/>
            <person name="Torres T.T."/>
            <person name="Ward R.J."/>
            <person name="Monesi N."/>
        </authorList>
    </citation>
    <scope>NUCLEOTIDE SEQUENCE</scope>
    <source>
        <strain evidence="2">HSMRA1968</strain>
        <tissue evidence="2">Whole embryos</tissue>
    </source>
</reference>
<dbReference type="InterPro" id="IPR032341">
    <property type="entry name" value="MITD1_C"/>
</dbReference>
<evidence type="ECO:0000313" key="3">
    <source>
        <dbReference type="Proteomes" id="UP001151699"/>
    </source>
</evidence>
<accession>A0A9Q0S3J9</accession>
<dbReference type="Pfam" id="PF16565">
    <property type="entry name" value="MIT_C"/>
    <property type="match status" value="1"/>
</dbReference>
<dbReference type="InterPro" id="IPR007330">
    <property type="entry name" value="MIT_dom"/>
</dbReference>
<dbReference type="SMART" id="SM00745">
    <property type="entry name" value="MIT"/>
    <property type="match status" value="1"/>
</dbReference>
<feature type="domain" description="MIT" evidence="1">
    <location>
        <begin position="2"/>
        <end position="73"/>
    </location>
</feature>